<keyword evidence="4 6" id="KW-0472">Membrane</keyword>
<proteinExistence type="predicted"/>
<evidence type="ECO:0000256" key="1">
    <source>
        <dbReference type="ARBA" id="ARBA00004141"/>
    </source>
</evidence>
<dbReference type="SUPFAM" id="SSF103473">
    <property type="entry name" value="MFS general substrate transporter"/>
    <property type="match status" value="2"/>
</dbReference>
<feature type="transmembrane region" description="Helical" evidence="6">
    <location>
        <begin position="409"/>
        <end position="431"/>
    </location>
</feature>
<comment type="subcellular location">
    <subcellularLocation>
        <location evidence="1">Membrane</location>
        <topology evidence="1">Multi-pass membrane protein</topology>
    </subcellularLocation>
</comment>
<keyword evidence="3 6" id="KW-1133">Transmembrane helix</keyword>
<dbReference type="Gene3D" id="1.20.1250.20">
    <property type="entry name" value="MFS general substrate transporter like domains"/>
    <property type="match status" value="1"/>
</dbReference>
<dbReference type="PANTHER" id="PTHR23507:SF13">
    <property type="entry name" value="MFS GENERAL SUBSTRATE TRANSPORTER"/>
    <property type="match status" value="1"/>
</dbReference>
<keyword evidence="8" id="KW-1185">Reference proteome</keyword>
<feature type="transmembrane region" description="Helical" evidence="6">
    <location>
        <begin position="324"/>
        <end position="346"/>
    </location>
</feature>
<feature type="transmembrane region" description="Helical" evidence="6">
    <location>
        <begin position="218"/>
        <end position="240"/>
    </location>
</feature>
<protein>
    <submittedName>
        <fullName evidence="7">MFS general substrate transporter</fullName>
    </submittedName>
</protein>
<gene>
    <name evidence="7" type="ORF">NA57DRAFT_38430</name>
</gene>
<feature type="transmembrane region" description="Helical" evidence="6">
    <location>
        <begin position="437"/>
        <end position="459"/>
    </location>
</feature>
<feature type="transmembrane region" description="Helical" evidence="6">
    <location>
        <begin position="95"/>
        <end position="117"/>
    </location>
</feature>
<feature type="region of interest" description="Disordered" evidence="5">
    <location>
        <begin position="1"/>
        <end position="24"/>
    </location>
</feature>
<evidence type="ECO:0000256" key="3">
    <source>
        <dbReference type="ARBA" id="ARBA00022989"/>
    </source>
</evidence>
<feature type="transmembrane region" description="Helical" evidence="6">
    <location>
        <begin position="194"/>
        <end position="212"/>
    </location>
</feature>
<dbReference type="GO" id="GO:0016020">
    <property type="term" value="C:membrane"/>
    <property type="evidence" value="ECO:0007669"/>
    <property type="project" value="UniProtKB-SubCell"/>
</dbReference>
<dbReference type="InterPro" id="IPR036259">
    <property type="entry name" value="MFS_trans_sf"/>
</dbReference>
<evidence type="ECO:0000256" key="5">
    <source>
        <dbReference type="SAM" id="MobiDB-lite"/>
    </source>
</evidence>
<feature type="region of interest" description="Disordered" evidence="5">
    <location>
        <begin position="363"/>
        <end position="401"/>
    </location>
</feature>
<dbReference type="OrthoDB" id="5204190at2759"/>
<dbReference type="InterPro" id="IPR011701">
    <property type="entry name" value="MFS"/>
</dbReference>
<reference evidence="7" key="1">
    <citation type="journal article" date="2020" name="Stud. Mycol.">
        <title>101 Dothideomycetes genomes: a test case for predicting lifestyles and emergence of pathogens.</title>
        <authorList>
            <person name="Haridas S."/>
            <person name="Albert R."/>
            <person name="Binder M."/>
            <person name="Bloem J."/>
            <person name="Labutti K."/>
            <person name="Salamov A."/>
            <person name="Andreopoulos B."/>
            <person name="Baker S."/>
            <person name="Barry K."/>
            <person name="Bills G."/>
            <person name="Bluhm B."/>
            <person name="Cannon C."/>
            <person name="Castanera R."/>
            <person name="Culley D."/>
            <person name="Daum C."/>
            <person name="Ezra D."/>
            <person name="Gonzalez J."/>
            <person name="Henrissat B."/>
            <person name="Kuo A."/>
            <person name="Liang C."/>
            <person name="Lipzen A."/>
            <person name="Lutzoni F."/>
            <person name="Magnuson J."/>
            <person name="Mondo S."/>
            <person name="Nolan M."/>
            <person name="Ohm R."/>
            <person name="Pangilinan J."/>
            <person name="Park H.-J."/>
            <person name="Ramirez L."/>
            <person name="Alfaro M."/>
            <person name="Sun H."/>
            <person name="Tritt A."/>
            <person name="Yoshinaga Y."/>
            <person name="Zwiers L.-H."/>
            <person name="Turgeon B."/>
            <person name="Goodwin S."/>
            <person name="Spatafora J."/>
            <person name="Crous P."/>
            <person name="Grigoriev I."/>
        </authorList>
    </citation>
    <scope>NUCLEOTIDE SEQUENCE</scope>
    <source>
        <strain evidence="7">CBS 133067</strain>
    </source>
</reference>
<feature type="transmembrane region" description="Helical" evidence="6">
    <location>
        <begin position="32"/>
        <end position="56"/>
    </location>
</feature>
<name>A0A9P4M6N7_9PEZI</name>
<feature type="transmembrane region" description="Helical" evidence="6">
    <location>
        <begin position="480"/>
        <end position="497"/>
    </location>
</feature>
<evidence type="ECO:0000256" key="4">
    <source>
        <dbReference type="ARBA" id="ARBA00023136"/>
    </source>
</evidence>
<dbReference type="GO" id="GO:0022857">
    <property type="term" value="F:transmembrane transporter activity"/>
    <property type="evidence" value="ECO:0007669"/>
    <property type="project" value="InterPro"/>
</dbReference>
<sequence>MAVGQKDAGRTGETSPLLPKEPQTPPKYGKSVLYRILLCAFLVSLSFGVTQVPLIYVCRVMTCQAFYSKNPDYVPAPGKDRCSNPTIEANTARSVALIGASTTFFGLINLFITSWSVKKFGVKNALLVQVFNPAVRLAIQNVGVTVGGDLGLTIIQCSQIITIIGGPNGYILSLNSFVAEVVESRERTGSLGKLQGCMFFGTATGYLAGGLISDWFEIITPFRVTLVLFVASTIYVFLFLPRLPPHGDANGTKNQAKSLARFFGPLKIFVPHKWVLSDGRVQRQYGPMLLGAGAFFGVLATGYLPVLFQMYSTDVFGFGTKENSFLVSLHSVLRGVFLTMMFPRIISGGRTWLSRREQARDAESRSLSDSSDGEIATDPNQIDTAGPMDNEQEPVKPPKQHDEKETFEFDLLFCKISLIADGILTAFASFVSQGWQLYIVAALLPFASGTGAAAKGTMLQMCMASERVDALSAITLLENIARLSTTGLFGLIFAAFASIEKTYLVFICNGAVALLGFFVLIFSRFPPEGSRRLEDDEHHEVPEAS</sequence>
<evidence type="ECO:0000313" key="8">
    <source>
        <dbReference type="Proteomes" id="UP000799772"/>
    </source>
</evidence>
<dbReference type="PANTHER" id="PTHR23507">
    <property type="entry name" value="ZGC:174356"/>
    <property type="match status" value="1"/>
</dbReference>
<dbReference type="Proteomes" id="UP000799772">
    <property type="component" value="Unassembled WGS sequence"/>
</dbReference>
<dbReference type="AlphaFoldDB" id="A0A9P4M6N7"/>
<feature type="transmembrane region" description="Helical" evidence="6">
    <location>
        <begin position="503"/>
        <end position="522"/>
    </location>
</feature>
<comment type="caution">
    <text evidence="7">The sequence shown here is derived from an EMBL/GenBank/DDBJ whole genome shotgun (WGS) entry which is preliminary data.</text>
</comment>
<feature type="transmembrane region" description="Helical" evidence="6">
    <location>
        <begin position="289"/>
        <end position="312"/>
    </location>
</feature>
<organism evidence="7 8">
    <name type="scientific">Rhizodiscina lignyota</name>
    <dbReference type="NCBI Taxonomy" id="1504668"/>
    <lineage>
        <taxon>Eukaryota</taxon>
        <taxon>Fungi</taxon>
        <taxon>Dikarya</taxon>
        <taxon>Ascomycota</taxon>
        <taxon>Pezizomycotina</taxon>
        <taxon>Dothideomycetes</taxon>
        <taxon>Pleosporomycetidae</taxon>
        <taxon>Aulographales</taxon>
        <taxon>Rhizodiscinaceae</taxon>
        <taxon>Rhizodiscina</taxon>
    </lineage>
</organism>
<evidence type="ECO:0000313" key="7">
    <source>
        <dbReference type="EMBL" id="KAF2099508.1"/>
    </source>
</evidence>
<evidence type="ECO:0000256" key="2">
    <source>
        <dbReference type="ARBA" id="ARBA00022692"/>
    </source>
</evidence>
<dbReference type="Pfam" id="PF07690">
    <property type="entry name" value="MFS_1"/>
    <property type="match status" value="1"/>
</dbReference>
<evidence type="ECO:0000256" key="6">
    <source>
        <dbReference type="SAM" id="Phobius"/>
    </source>
</evidence>
<accession>A0A9P4M6N7</accession>
<keyword evidence="2 6" id="KW-0812">Transmembrane</keyword>
<dbReference type="EMBL" id="ML978125">
    <property type="protein sequence ID" value="KAF2099508.1"/>
    <property type="molecule type" value="Genomic_DNA"/>
</dbReference>